<evidence type="ECO:0000259" key="1">
    <source>
        <dbReference type="Pfam" id="PF00085"/>
    </source>
</evidence>
<organism evidence="2 3">
    <name type="scientific">Rehmannia glutinosa</name>
    <name type="common">Chinese foxglove</name>
    <dbReference type="NCBI Taxonomy" id="99300"/>
    <lineage>
        <taxon>Eukaryota</taxon>
        <taxon>Viridiplantae</taxon>
        <taxon>Streptophyta</taxon>
        <taxon>Embryophyta</taxon>
        <taxon>Tracheophyta</taxon>
        <taxon>Spermatophyta</taxon>
        <taxon>Magnoliopsida</taxon>
        <taxon>eudicotyledons</taxon>
        <taxon>Gunneridae</taxon>
        <taxon>Pentapetalae</taxon>
        <taxon>asterids</taxon>
        <taxon>lamiids</taxon>
        <taxon>Lamiales</taxon>
        <taxon>Orobanchaceae</taxon>
        <taxon>Rehmannieae</taxon>
        <taxon>Rehmannia</taxon>
    </lineage>
</organism>
<accession>A0ABR0VNM9</accession>
<dbReference type="PANTHER" id="PTHR45663">
    <property type="entry name" value="GEO12009P1"/>
    <property type="match status" value="1"/>
</dbReference>
<dbReference type="InterPro" id="IPR036249">
    <property type="entry name" value="Thioredoxin-like_sf"/>
</dbReference>
<dbReference type="SUPFAM" id="SSF52833">
    <property type="entry name" value="Thioredoxin-like"/>
    <property type="match status" value="1"/>
</dbReference>
<dbReference type="EMBL" id="JABTTQ020001077">
    <property type="protein sequence ID" value="KAK6135704.1"/>
    <property type="molecule type" value="Genomic_DNA"/>
</dbReference>
<name>A0ABR0VNM9_REHGL</name>
<dbReference type="InterPro" id="IPR013766">
    <property type="entry name" value="Thioredoxin_domain"/>
</dbReference>
<gene>
    <name evidence="2" type="ORF">DH2020_030543</name>
</gene>
<comment type="caution">
    <text evidence="2">The sequence shown here is derived from an EMBL/GenBank/DDBJ whole genome shotgun (WGS) entry which is preliminary data.</text>
</comment>
<dbReference type="CDD" id="cd02947">
    <property type="entry name" value="TRX_family"/>
    <property type="match status" value="1"/>
</dbReference>
<dbReference type="Pfam" id="PF00085">
    <property type="entry name" value="Thioredoxin"/>
    <property type="match status" value="1"/>
</dbReference>
<protein>
    <recommendedName>
        <fullName evidence="1">Thioredoxin domain-containing protein</fullName>
    </recommendedName>
</protein>
<evidence type="ECO:0000313" key="3">
    <source>
        <dbReference type="Proteomes" id="UP001318860"/>
    </source>
</evidence>
<dbReference type="PANTHER" id="PTHR45663:SF21">
    <property type="entry name" value="THIOREDOXIN M3, CHLOROPLASTIC"/>
    <property type="match status" value="1"/>
</dbReference>
<proteinExistence type="predicted"/>
<keyword evidence="3" id="KW-1185">Reference proteome</keyword>
<dbReference type="Proteomes" id="UP001318860">
    <property type="component" value="Unassembled WGS sequence"/>
</dbReference>
<evidence type="ECO:0000313" key="2">
    <source>
        <dbReference type="EMBL" id="KAK6135704.1"/>
    </source>
</evidence>
<dbReference type="Gene3D" id="3.40.30.10">
    <property type="entry name" value="Glutaredoxin"/>
    <property type="match status" value="1"/>
</dbReference>
<feature type="domain" description="Thioredoxin" evidence="1">
    <location>
        <begin position="65"/>
        <end position="95"/>
    </location>
</feature>
<sequence>MAASCCSTALFSFSRPNTSYGVVSSSSVSLSLPQQTHRFGLSFRAQRRLEARKSVRVSCIGDNKTAAVTGKSWDKLVLDSETPVLVEFYASWCGPSVPVVMLFKNGVKLESIVGTMPKEFYVAAIERVLAS</sequence>
<reference evidence="2 3" key="1">
    <citation type="journal article" date="2021" name="Comput. Struct. Biotechnol. J.">
        <title>De novo genome assembly of the potent medicinal plant Rehmannia glutinosa using nanopore technology.</title>
        <authorList>
            <person name="Ma L."/>
            <person name="Dong C."/>
            <person name="Song C."/>
            <person name="Wang X."/>
            <person name="Zheng X."/>
            <person name="Niu Y."/>
            <person name="Chen S."/>
            <person name="Feng W."/>
        </authorList>
    </citation>
    <scope>NUCLEOTIDE SEQUENCE [LARGE SCALE GENOMIC DNA]</scope>
    <source>
        <strain evidence="2">DH-2019</strain>
    </source>
</reference>